<organism evidence="2 3">
    <name type="scientific">Shewanella jiangmenensis</name>
    <dbReference type="NCBI Taxonomy" id="2837387"/>
    <lineage>
        <taxon>Bacteria</taxon>
        <taxon>Pseudomonadati</taxon>
        <taxon>Pseudomonadota</taxon>
        <taxon>Gammaproteobacteria</taxon>
        <taxon>Alteromonadales</taxon>
        <taxon>Shewanellaceae</taxon>
        <taxon>Shewanella</taxon>
    </lineage>
</organism>
<protein>
    <recommendedName>
        <fullName evidence="1">Large polyvalent protein-associated domain-containing protein</fullName>
    </recommendedName>
</protein>
<reference evidence="2 3" key="1">
    <citation type="submission" date="2021-05" db="EMBL/GenBank/DDBJ databases">
        <title>Shewanella sp. JM162201.</title>
        <authorList>
            <person name="Xu S."/>
            <person name="Li A."/>
        </authorList>
    </citation>
    <scope>NUCLEOTIDE SEQUENCE [LARGE SCALE GENOMIC DNA]</scope>
    <source>
        <strain evidence="2 3">JM162201</strain>
    </source>
</reference>
<gene>
    <name evidence="2" type="ORF">KJI95_14170</name>
</gene>
<keyword evidence="3" id="KW-1185">Reference proteome</keyword>
<comment type="caution">
    <text evidence="2">The sequence shown here is derived from an EMBL/GenBank/DDBJ whole genome shotgun (WGS) entry which is preliminary data.</text>
</comment>
<name>A0ABS5V5B5_9GAMM</name>
<evidence type="ECO:0000313" key="2">
    <source>
        <dbReference type="EMBL" id="MBT1445656.1"/>
    </source>
</evidence>
<evidence type="ECO:0000259" key="1">
    <source>
        <dbReference type="Pfam" id="PF18796"/>
    </source>
</evidence>
<feature type="domain" description="Large polyvalent protein-associated" evidence="1">
    <location>
        <begin position="185"/>
        <end position="213"/>
    </location>
</feature>
<dbReference type="NCBIfam" id="NF041907">
    <property type="entry name" value="CLCA_X"/>
    <property type="match status" value="1"/>
</dbReference>
<dbReference type="InterPro" id="IPR041047">
    <property type="entry name" value="LPD1"/>
</dbReference>
<sequence length="333" mass="36457">MAKQLQFSRRGPDHRGGEQVTFLDVKQHFGLGHVRVGRWVSSEESLIAANLMFDALADLALVLKLSPAVIGLSERLNLAYGHGGREGVMAHYAPMERTLALAKHAGAGALAHEYWHALDHHLADVAFADEQQSSSRALFATERWLKDIKLKPHPLNQCLERLFAQVFLSADGEESHPYVRRAIALDSQFGRLYFAHPSELMARAFEATIQRHGTYDEIDRDSGEILPSRLISPFLVCGAAPNEAISKELLSAGAGLLQSHHSVADAFGNYAYDSGTFDADTSGSGVSGSGKPSWGEMPHGAFPDAWHLDEIATYLFGYFSLLGTALERKFAKT</sequence>
<dbReference type="Pfam" id="PF18796">
    <property type="entry name" value="LPD1"/>
    <property type="match status" value="1"/>
</dbReference>
<evidence type="ECO:0000313" key="3">
    <source>
        <dbReference type="Proteomes" id="UP001195903"/>
    </source>
</evidence>
<dbReference type="EMBL" id="JAHEPS010000005">
    <property type="protein sequence ID" value="MBT1445656.1"/>
    <property type="molecule type" value="Genomic_DNA"/>
</dbReference>
<accession>A0ABS5V5B5</accession>
<proteinExistence type="predicted"/>
<dbReference type="Proteomes" id="UP001195903">
    <property type="component" value="Unassembled WGS sequence"/>
</dbReference>